<organism evidence="1 2">
    <name type="scientific">Halosquirtibacter laminarini</name>
    <dbReference type="NCBI Taxonomy" id="3374600"/>
    <lineage>
        <taxon>Bacteria</taxon>
        <taxon>Pseudomonadati</taxon>
        <taxon>Bacteroidota</taxon>
        <taxon>Bacteroidia</taxon>
        <taxon>Marinilabiliales</taxon>
        <taxon>Prolixibacteraceae</taxon>
        <taxon>Halosquirtibacter</taxon>
    </lineage>
</organism>
<sequence>MDILLDIKDATLVLQNNVILENIDLRIKQGDFVYIIGKVGTGKTTLLKSIYGTIPIKKGQIFFDHKNVGLIKQKEMYLHRRKIGMIFQEFHLLEDRSVFQNLEFVLKATGWTDKKTIENHINTTLEWCNIESLRNKFPNELSGGEKNIASISRAIINDPKLILADEPTQNLDPETATSQLELLNRINQTGTTIIMSTHNHSLINKYPKTTYKCKDKKFTLL</sequence>
<keyword evidence="1" id="KW-0547">Nucleotide-binding</keyword>
<dbReference type="Proteomes" id="UP000826212">
    <property type="component" value="Chromosome"/>
</dbReference>
<dbReference type="EMBL" id="CP081303">
    <property type="protein sequence ID" value="QZE13162.1"/>
    <property type="molecule type" value="Genomic_DNA"/>
</dbReference>
<evidence type="ECO:0000313" key="2">
    <source>
        <dbReference type="Proteomes" id="UP000826212"/>
    </source>
</evidence>
<gene>
    <name evidence="1" type="ORF">K4L44_11235</name>
</gene>
<evidence type="ECO:0000313" key="1">
    <source>
        <dbReference type="EMBL" id="QZE13162.1"/>
    </source>
</evidence>
<name>A0AC61NCB1_9BACT</name>
<accession>A0AC61NCB1</accession>
<protein>
    <submittedName>
        <fullName evidence="1">ATP-binding cassette domain-containing protein</fullName>
    </submittedName>
</protein>
<proteinExistence type="predicted"/>
<keyword evidence="1" id="KW-0067">ATP-binding</keyword>
<reference evidence="1" key="1">
    <citation type="submission" date="2021-08" db="EMBL/GenBank/DDBJ databases">
        <title>Novel anaerobic bacterium isolated from sea squirt in East Sea, Republic of Korea.</title>
        <authorList>
            <person name="Nguyen T.H."/>
            <person name="Li Z."/>
            <person name="Lee Y.-J."/>
            <person name="Ko J."/>
            <person name="Kim S.-G."/>
        </authorList>
    </citation>
    <scope>NUCLEOTIDE SEQUENCE</scope>
    <source>
        <strain evidence="1">KCTC 25031</strain>
    </source>
</reference>
<keyword evidence="2" id="KW-1185">Reference proteome</keyword>